<dbReference type="Pfam" id="PF20772">
    <property type="entry name" value="TACO1_YebC_N"/>
    <property type="match status" value="1"/>
</dbReference>
<dbReference type="Pfam" id="PF01709">
    <property type="entry name" value="Transcrip_reg"/>
    <property type="match status" value="1"/>
</dbReference>
<name>A0A2N6SLW8_9LACT</name>
<comment type="caution">
    <text evidence="9">The sequence shown here is derived from an EMBL/GenBank/DDBJ whole genome shotgun (WGS) entry which is preliminary data.</text>
</comment>
<dbReference type="PANTHER" id="PTHR12532:SF6">
    <property type="entry name" value="TRANSCRIPTIONAL REGULATORY PROTEIN YEBC-RELATED"/>
    <property type="match status" value="1"/>
</dbReference>
<protein>
    <recommendedName>
        <fullName evidence="6">Probable transcriptional regulatory protein CJ205_06390</fullName>
    </recommendedName>
</protein>
<dbReference type="STRING" id="84521.SAMN04487994_10113"/>
<dbReference type="InterPro" id="IPR029072">
    <property type="entry name" value="YebC-like"/>
</dbReference>
<dbReference type="InterPro" id="IPR048300">
    <property type="entry name" value="TACO1_YebC-like_2nd/3rd_dom"/>
</dbReference>
<dbReference type="HAMAP" id="MF_00693">
    <property type="entry name" value="Transcrip_reg_TACO1"/>
    <property type="match status" value="1"/>
</dbReference>
<accession>A0A2N6SLW8</accession>
<dbReference type="InterPro" id="IPR049083">
    <property type="entry name" value="TACO1_YebC_N"/>
</dbReference>
<sequence length="245" mass="26869">MAGHSKWENIKRHKAVVDAKKGKIFQKHSREIYVATKAGGPDPDTNAALRLAIDRARAQNMPKDNIQRAIDKGSSSGDGDNFDEVTYEGYGPEGVAILVHALTDNRNRTATNVRTAITKPGGTMGSAGSVSYLFDRQGYIAIDRTKTDADEDTMLMAALEAGADSFEPSEDVYEIYTEPTEFTHVRDALKEEGFELAVAELTMVPQTSVPVAGEVKEILEKIIDNLEDDDDVQDVYHNAEMDDAE</sequence>
<evidence type="ECO:0000256" key="6">
    <source>
        <dbReference type="HAMAP-Rule" id="MF_00693"/>
    </source>
</evidence>
<dbReference type="Gene3D" id="3.30.70.980">
    <property type="match status" value="2"/>
</dbReference>
<dbReference type="Proteomes" id="UP000235682">
    <property type="component" value="Unassembled WGS sequence"/>
</dbReference>
<keyword evidence="5 6" id="KW-0804">Transcription</keyword>
<dbReference type="AlphaFoldDB" id="A0A2N6SLW8"/>
<reference evidence="9 10" key="1">
    <citation type="submission" date="2017-09" db="EMBL/GenBank/DDBJ databases">
        <title>Bacterial strain isolated from the female urinary microbiota.</title>
        <authorList>
            <person name="Thomas-White K."/>
            <person name="Kumar N."/>
            <person name="Forster S."/>
            <person name="Putonti C."/>
            <person name="Lawley T."/>
            <person name="Wolfe A.J."/>
        </authorList>
    </citation>
    <scope>NUCLEOTIDE SEQUENCE [LARGE SCALE GENOMIC DNA]</scope>
    <source>
        <strain evidence="9 10">UMB0852</strain>
    </source>
</reference>
<dbReference type="Gene3D" id="1.10.10.200">
    <property type="match status" value="1"/>
</dbReference>
<proteinExistence type="inferred from homology"/>
<dbReference type="SUPFAM" id="SSF75625">
    <property type="entry name" value="YebC-like"/>
    <property type="match status" value="1"/>
</dbReference>
<dbReference type="GO" id="GO:0005829">
    <property type="term" value="C:cytosol"/>
    <property type="evidence" value="ECO:0007669"/>
    <property type="project" value="TreeGrafter"/>
</dbReference>
<dbReference type="GO" id="GO:0003677">
    <property type="term" value="F:DNA binding"/>
    <property type="evidence" value="ECO:0007669"/>
    <property type="project" value="UniProtKB-UniRule"/>
</dbReference>
<evidence type="ECO:0000256" key="4">
    <source>
        <dbReference type="ARBA" id="ARBA00023125"/>
    </source>
</evidence>
<feature type="domain" description="TACO1/YebC-like second and third" evidence="7">
    <location>
        <begin position="83"/>
        <end position="239"/>
    </location>
</feature>
<evidence type="ECO:0000256" key="5">
    <source>
        <dbReference type="ARBA" id="ARBA00023163"/>
    </source>
</evidence>
<dbReference type="FunFam" id="1.10.10.200:FF:000002">
    <property type="entry name" value="Probable transcriptional regulatory protein CLM62_37755"/>
    <property type="match status" value="1"/>
</dbReference>
<evidence type="ECO:0000259" key="7">
    <source>
        <dbReference type="Pfam" id="PF01709"/>
    </source>
</evidence>
<keyword evidence="10" id="KW-1185">Reference proteome</keyword>
<comment type="subcellular location">
    <subcellularLocation>
        <location evidence="6">Cytoplasm</location>
    </subcellularLocation>
</comment>
<comment type="similarity">
    <text evidence="1 6">Belongs to the TACO1 family.</text>
</comment>
<dbReference type="PANTHER" id="PTHR12532">
    <property type="entry name" value="TRANSLATIONAL ACTIVATOR OF CYTOCHROME C OXIDASE 1"/>
    <property type="match status" value="1"/>
</dbReference>
<dbReference type="NCBIfam" id="NF009044">
    <property type="entry name" value="PRK12378.1"/>
    <property type="match status" value="1"/>
</dbReference>
<evidence type="ECO:0000259" key="8">
    <source>
        <dbReference type="Pfam" id="PF20772"/>
    </source>
</evidence>
<keyword evidence="2 6" id="KW-0963">Cytoplasm</keyword>
<dbReference type="EMBL" id="PNHE01000027">
    <property type="protein sequence ID" value="PMC58067.1"/>
    <property type="molecule type" value="Genomic_DNA"/>
</dbReference>
<dbReference type="InterPro" id="IPR017856">
    <property type="entry name" value="Integrase-like_N"/>
</dbReference>
<feature type="domain" description="TACO1/YebC-like N-terminal" evidence="8">
    <location>
        <begin position="5"/>
        <end position="75"/>
    </location>
</feature>
<dbReference type="InterPro" id="IPR002876">
    <property type="entry name" value="Transcrip_reg_TACO1-like"/>
</dbReference>
<gene>
    <name evidence="9" type="ORF">CJ205_06390</name>
</gene>
<dbReference type="OrthoDB" id="9781053at2"/>
<dbReference type="NCBIfam" id="TIGR01033">
    <property type="entry name" value="YebC/PmpR family DNA-binding transcriptional regulator"/>
    <property type="match status" value="1"/>
</dbReference>
<keyword evidence="4 6" id="KW-0238">DNA-binding</keyword>
<evidence type="ECO:0000313" key="10">
    <source>
        <dbReference type="Proteomes" id="UP000235682"/>
    </source>
</evidence>
<keyword evidence="3 6" id="KW-0805">Transcription regulation</keyword>
<evidence type="ECO:0000256" key="2">
    <source>
        <dbReference type="ARBA" id="ARBA00022490"/>
    </source>
</evidence>
<evidence type="ECO:0000256" key="1">
    <source>
        <dbReference type="ARBA" id="ARBA00008724"/>
    </source>
</evidence>
<organism evidence="9 10">
    <name type="scientific">Dolosicoccus paucivorans</name>
    <dbReference type="NCBI Taxonomy" id="84521"/>
    <lineage>
        <taxon>Bacteria</taxon>
        <taxon>Bacillati</taxon>
        <taxon>Bacillota</taxon>
        <taxon>Bacilli</taxon>
        <taxon>Lactobacillales</taxon>
        <taxon>Aerococcaceae</taxon>
        <taxon>Dolosicoccus</taxon>
    </lineage>
</organism>
<dbReference type="InterPro" id="IPR026564">
    <property type="entry name" value="Transcrip_reg_TACO1-like_dom3"/>
</dbReference>
<evidence type="ECO:0000313" key="9">
    <source>
        <dbReference type="EMBL" id="PMC58067.1"/>
    </source>
</evidence>
<dbReference type="GO" id="GO:0006355">
    <property type="term" value="P:regulation of DNA-templated transcription"/>
    <property type="evidence" value="ECO:0007669"/>
    <property type="project" value="UniProtKB-UniRule"/>
</dbReference>
<dbReference type="FunFam" id="3.30.70.980:FF:000002">
    <property type="entry name" value="Probable transcriptional regulatory protein YebC"/>
    <property type="match status" value="1"/>
</dbReference>
<dbReference type="RefSeq" id="WP_102227942.1">
    <property type="nucleotide sequence ID" value="NZ_PNFY01000027.1"/>
</dbReference>
<dbReference type="NCBIfam" id="NF001030">
    <property type="entry name" value="PRK00110.1"/>
    <property type="match status" value="1"/>
</dbReference>
<evidence type="ECO:0000256" key="3">
    <source>
        <dbReference type="ARBA" id="ARBA00023015"/>
    </source>
</evidence>